<dbReference type="EMBL" id="CP042382">
    <property type="protein sequence ID" value="QEA39183.1"/>
    <property type="molecule type" value="Genomic_DNA"/>
</dbReference>
<dbReference type="OrthoDB" id="9804476at2"/>
<keyword evidence="5" id="KW-1185">Reference proteome</keyword>
<sequence length="318" mass="36341">MNFKSYAELSSDILNSINKVQHKGYDLIVAIPRSGVIPAYMLSLSLNIDCAMLNEFIANSRLVKGSIRRTRKQIHNAWDAKKVLIVNDSVDTGNSIAKVLEQIPEDCPCEITTLAVYGNATGLSKTDICLQYLASPRVFQWNMWHCGALRRACIVLDDVIFNWHNESCDKEKEGLVSVDKFKPLVLPSYKIHSLITRQPERYREAIENWLSLHGISYDNLIMANADGDTARDYQDYRNLKAEYYKQNPELNFFVENDFDHAVYIAKATGKSVFCTQINDTIKPPVEAVIKYGKANFFRTNFVRMKKLIKNHSLRSESN</sequence>
<reference evidence="4 5" key="1">
    <citation type="submission" date="2019-06" db="EMBL/GenBank/DDBJ databases">
        <title>Genome analyses of bacteria isolated from kimchi.</title>
        <authorList>
            <person name="Lee S."/>
            <person name="Ahn S."/>
            <person name="Roh S."/>
        </authorList>
    </citation>
    <scope>NUCLEOTIDE SEQUENCE [LARGE SCALE GENOMIC DNA]</scope>
    <source>
        <strain evidence="4 5">CBA4606</strain>
    </source>
</reference>
<dbReference type="RefSeq" id="WP_147184235.1">
    <property type="nucleotide sequence ID" value="NZ_CP042382.1"/>
</dbReference>
<keyword evidence="1" id="KW-0328">Glycosyltransferase</keyword>
<dbReference type="PANTHER" id="PTHR43363">
    <property type="entry name" value="HYPOXANTHINE PHOSPHORIBOSYLTRANSFERASE"/>
    <property type="match status" value="1"/>
</dbReference>
<proteinExistence type="predicted"/>
<dbReference type="AlphaFoldDB" id="A0A5B8SW78"/>
<dbReference type="GO" id="GO:0016757">
    <property type="term" value="F:glycosyltransferase activity"/>
    <property type="evidence" value="ECO:0007669"/>
    <property type="project" value="UniProtKB-KW"/>
</dbReference>
<gene>
    <name evidence="4" type="ORF">FGL86_08930</name>
</gene>
<dbReference type="SUPFAM" id="SSF53271">
    <property type="entry name" value="PRTase-like"/>
    <property type="match status" value="1"/>
</dbReference>
<dbReference type="Pfam" id="PF00156">
    <property type="entry name" value="Pribosyltran"/>
    <property type="match status" value="1"/>
</dbReference>
<evidence type="ECO:0000313" key="5">
    <source>
        <dbReference type="Proteomes" id="UP000321272"/>
    </source>
</evidence>
<feature type="domain" description="Phosphoribosyltransferase" evidence="3">
    <location>
        <begin position="21"/>
        <end position="130"/>
    </location>
</feature>
<protein>
    <recommendedName>
        <fullName evidence="3">Phosphoribosyltransferase domain-containing protein</fullName>
    </recommendedName>
</protein>
<dbReference type="InterPro" id="IPR000836">
    <property type="entry name" value="PRTase_dom"/>
</dbReference>
<evidence type="ECO:0000256" key="1">
    <source>
        <dbReference type="ARBA" id="ARBA00022676"/>
    </source>
</evidence>
<evidence type="ECO:0000313" key="4">
    <source>
        <dbReference type="EMBL" id="QEA39183.1"/>
    </source>
</evidence>
<keyword evidence="2" id="KW-0808">Transferase</keyword>
<organism evidence="4 5">
    <name type="scientific">Pistricoccus aurantiacus</name>
    <dbReference type="NCBI Taxonomy" id="1883414"/>
    <lineage>
        <taxon>Bacteria</taxon>
        <taxon>Pseudomonadati</taxon>
        <taxon>Pseudomonadota</taxon>
        <taxon>Gammaproteobacteria</taxon>
        <taxon>Oceanospirillales</taxon>
        <taxon>Halomonadaceae</taxon>
        <taxon>Pistricoccus</taxon>
    </lineage>
</organism>
<dbReference type="Gene3D" id="3.40.50.2020">
    <property type="match status" value="1"/>
</dbReference>
<evidence type="ECO:0000259" key="3">
    <source>
        <dbReference type="Pfam" id="PF00156"/>
    </source>
</evidence>
<accession>A0A5B8SW78</accession>
<dbReference type="InterPro" id="IPR029057">
    <property type="entry name" value="PRTase-like"/>
</dbReference>
<evidence type="ECO:0000256" key="2">
    <source>
        <dbReference type="ARBA" id="ARBA00022679"/>
    </source>
</evidence>
<dbReference type="CDD" id="cd06223">
    <property type="entry name" value="PRTases_typeI"/>
    <property type="match status" value="1"/>
</dbReference>
<dbReference type="PANTHER" id="PTHR43363:SF1">
    <property type="entry name" value="HYPOXANTHINE-GUANINE PHOSPHORIBOSYLTRANSFERASE"/>
    <property type="match status" value="1"/>
</dbReference>
<dbReference type="Proteomes" id="UP000321272">
    <property type="component" value="Chromosome"/>
</dbReference>
<dbReference type="KEGG" id="paur:FGL86_08930"/>
<name>A0A5B8SW78_9GAMM</name>